<name>A0A1E2SLZ0_LEIXY</name>
<evidence type="ECO:0000256" key="1">
    <source>
        <dbReference type="SAM" id="MobiDB-lite"/>
    </source>
</evidence>
<dbReference type="OMA" id="WIRVVEP"/>
<feature type="transmembrane region" description="Helical" evidence="2">
    <location>
        <begin position="435"/>
        <end position="458"/>
    </location>
</feature>
<feature type="region of interest" description="Disordered" evidence="1">
    <location>
        <begin position="103"/>
        <end position="153"/>
    </location>
</feature>
<dbReference type="EMBL" id="LNZG01000008">
    <property type="protein sequence ID" value="ODA90674.1"/>
    <property type="molecule type" value="Genomic_DNA"/>
</dbReference>
<protein>
    <submittedName>
        <fullName evidence="3">Uncharacterized protein</fullName>
    </submittedName>
</protein>
<evidence type="ECO:0000313" key="4">
    <source>
        <dbReference type="Proteomes" id="UP000094426"/>
    </source>
</evidence>
<feature type="transmembrane region" description="Helical" evidence="2">
    <location>
        <begin position="281"/>
        <end position="301"/>
    </location>
</feature>
<keyword evidence="2" id="KW-0812">Transmembrane</keyword>
<evidence type="ECO:0000313" key="3">
    <source>
        <dbReference type="EMBL" id="ODA90674.1"/>
    </source>
</evidence>
<feature type="compositionally biased region" description="Pro residues" evidence="1">
    <location>
        <begin position="119"/>
        <end position="140"/>
    </location>
</feature>
<dbReference type="GO" id="GO:0005975">
    <property type="term" value="P:carbohydrate metabolic process"/>
    <property type="evidence" value="ECO:0007669"/>
    <property type="project" value="UniProtKB-ARBA"/>
</dbReference>
<feature type="transmembrane region" description="Helical" evidence="2">
    <location>
        <begin position="365"/>
        <end position="384"/>
    </location>
</feature>
<dbReference type="InterPro" id="IPR013783">
    <property type="entry name" value="Ig-like_fold"/>
</dbReference>
<feature type="transmembrane region" description="Helical" evidence="2">
    <location>
        <begin position="313"/>
        <end position="330"/>
    </location>
</feature>
<dbReference type="Proteomes" id="UP000094426">
    <property type="component" value="Unassembled WGS sequence"/>
</dbReference>
<reference evidence="3 4" key="1">
    <citation type="submission" date="2015-11" db="EMBL/GenBank/DDBJ databases">
        <authorList>
            <person name="Zhang Y."/>
            <person name="Guo Z."/>
        </authorList>
    </citation>
    <scope>NUCLEOTIDE SEQUENCE [LARGE SCALE GENOMIC DNA]</scope>
    <source>
        <strain evidence="4">gdw1</strain>
    </source>
</reference>
<organism evidence="3 4">
    <name type="scientific">Leifsonia xyli subsp. xyli</name>
    <dbReference type="NCBI Taxonomy" id="59736"/>
    <lineage>
        <taxon>Bacteria</taxon>
        <taxon>Bacillati</taxon>
        <taxon>Actinomycetota</taxon>
        <taxon>Actinomycetes</taxon>
        <taxon>Micrococcales</taxon>
        <taxon>Microbacteriaceae</taxon>
        <taxon>Leifsonia</taxon>
    </lineage>
</organism>
<dbReference type="Gene3D" id="2.60.40.10">
    <property type="entry name" value="Immunoglobulins"/>
    <property type="match status" value="1"/>
</dbReference>
<dbReference type="RefSeq" id="WP_011186452.1">
    <property type="nucleotide sequence ID" value="NZ_LNZG01000008.1"/>
</dbReference>
<keyword evidence="2" id="KW-1133">Transmembrane helix</keyword>
<feature type="transmembrane region" description="Helical" evidence="2">
    <location>
        <begin position="336"/>
        <end position="353"/>
    </location>
</feature>
<proteinExistence type="predicted"/>
<feature type="transmembrane region" description="Helical" evidence="2">
    <location>
        <begin position="464"/>
        <end position="484"/>
    </location>
</feature>
<feature type="transmembrane region" description="Helical" evidence="2">
    <location>
        <begin position="255"/>
        <end position="275"/>
    </location>
</feature>
<keyword evidence="2" id="KW-0472">Membrane</keyword>
<evidence type="ECO:0000256" key="2">
    <source>
        <dbReference type="SAM" id="Phobius"/>
    </source>
</evidence>
<dbReference type="AlphaFoldDB" id="A0A1E2SLZ0"/>
<gene>
    <name evidence="3" type="ORF">ATY41_09055</name>
</gene>
<accession>A0A1E2SLZ0</accession>
<comment type="caution">
    <text evidence="3">The sequence shown here is derived from an EMBL/GenBank/DDBJ whole genome shotgun (WGS) entry which is preliminary data.</text>
</comment>
<dbReference type="OrthoDB" id="5109916at2"/>
<feature type="region of interest" description="Disordered" evidence="1">
    <location>
        <begin position="1"/>
        <end position="41"/>
    </location>
</feature>
<feature type="transmembrane region" description="Helical" evidence="2">
    <location>
        <begin position="404"/>
        <end position="423"/>
    </location>
</feature>
<feature type="compositionally biased region" description="Low complexity" evidence="1">
    <location>
        <begin position="103"/>
        <end position="118"/>
    </location>
</feature>
<sequence>MSRSSSTPSHRPPPITAPRPDASVANGGAFSFGGAGEPGGEVTVYASTASSTTIACFAPVTGGVWSCSGALPPGGYRVSALQRDAAGNVSAGSNTIAVTVQDAAANAPPSSRKSAARPAPTPTPTRPAPVLPAPAPPSGPVRPDTKGWTGTPFSTASAPAVDAASFPGWLRSLALAVAALLLLALPAQLLAATLARRRSRAAPRSARPSIFGRNRTRAELAEADAALVGRRWALGSAKSEVSGLSPSATTAPQPVWLAPVAGVVAAALVTLSASVQDAATYVRLLFAVALAVAAVNAVGVLAARATARHLGRAAPPVVVLPLLLMAVAATAVGSRLFGFEPALLFGLVLGVPLPDGRARVARGRIATVQLSAIAAIGVLAWLAVGALPSPSGGFSAFFVEFANALSLLGIGSAAIALLPIGQLPGRAVFLWVRPLWLGLNLVVYTMLFALLLPVASLIQNGTDLVAILAAALVFAVLSVSVWLWERYIEPAR</sequence>
<feature type="compositionally biased region" description="Gly residues" evidence="1">
    <location>
        <begin position="30"/>
        <end position="39"/>
    </location>
</feature>
<feature type="transmembrane region" description="Helical" evidence="2">
    <location>
        <begin position="173"/>
        <end position="195"/>
    </location>
</feature>